<organism evidence="3 4">
    <name type="scientific">Sphingopyxis terrae subsp. terrae NBRC 15098</name>
    <dbReference type="NCBI Taxonomy" id="1219058"/>
    <lineage>
        <taxon>Bacteria</taxon>
        <taxon>Pseudomonadati</taxon>
        <taxon>Pseudomonadota</taxon>
        <taxon>Alphaproteobacteria</taxon>
        <taxon>Sphingomonadales</taxon>
        <taxon>Sphingomonadaceae</taxon>
        <taxon>Sphingopyxis</taxon>
    </lineage>
</organism>
<dbReference type="Pfam" id="PF14280">
    <property type="entry name" value="DUF4365"/>
    <property type="match status" value="1"/>
</dbReference>
<evidence type="ECO:0000313" key="3">
    <source>
        <dbReference type="EMBL" id="AMU92997.1"/>
    </source>
</evidence>
<proteinExistence type="predicted"/>
<dbReference type="KEGG" id="ster:AOA14_00025"/>
<dbReference type="RefSeq" id="WP_062900321.1">
    <property type="nucleotide sequence ID" value="NZ_CP013342.1"/>
</dbReference>
<name>A0A142VUM8_9SPHN</name>
<feature type="compositionally biased region" description="Basic and acidic residues" evidence="1">
    <location>
        <begin position="438"/>
        <end position="447"/>
    </location>
</feature>
<evidence type="ECO:0000256" key="1">
    <source>
        <dbReference type="SAM" id="MobiDB-lite"/>
    </source>
</evidence>
<sequence length="459" mass="52551">MAAPWMKTLTDNQLTGELGETVVKSKILELGHVFESRGRLETGIDGTIEFRDPVTRSMTGLTVAVQVKTTKSTKYVGESDDEFEYSVRQQDIDYWKRCSLPVALILYRQEDGSLYWRDVEAGEEGDERRLKFRKDRDRLDSSSIERLAAMAVRRGKDGTFLPSLRVGEQAHLNLMHVGLPSSIFVGESPFASGRDAVPELLRADGHHFDWVIRGRRFLSFRNPEGTPLEAIVDIDTVEEVDTEDVSISDDHDDAVMMIELLRRTMAEQFSDILAFDRKARLFYFKAEERYQPRRYFYRSLRETTSATVVQVYDYKKGKRKGQVNYLRHHAFSPRFQQIGSNWFLSISPTFVFTEDGFRPHRFASDLLAGKKRLDRNGSIRGQMMMFRFLLSGIDLQPHAKFDLFQEAEEVSPVLTFNVVEPVAMEAAVPENAWSETDPNAKRMKVQDDESTQGELGVGV</sequence>
<dbReference type="STRING" id="1219058.AOA14_00025"/>
<dbReference type="AlphaFoldDB" id="A0A142VUM8"/>
<feature type="region of interest" description="Disordered" evidence="1">
    <location>
        <begin position="431"/>
        <end position="459"/>
    </location>
</feature>
<evidence type="ECO:0000259" key="2">
    <source>
        <dbReference type="Pfam" id="PF14280"/>
    </source>
</evidence>
<reference evidence="4" key="1">
    <citation type="submission" date="2015-11" db="EMBL/GenBank/DDBJ databases">
        <title>Complete genome sequence of a polyethylene glycol-degrading strain Sphingopyxis terrae strain 203-1 (NBRC 15098).</title>
        <authorList>
            <person name="Yoshiyuki O."/>
            <person name="Shouta N."/>
            <person name="Nagata Y."/>
            <person name="Numata M."/>
            <person name="Tsuchikane K."/>
            <person name="Hosoyama A."/>
            <person name="Yamazoe A."/>
            <person name="Tsuda M."/>
            <person name="Fujita N."/>
            <person name="Kawai F."/>
        </authorList>
    </citation>
    <scope>NUCLEOTIDE SEQUENCE [LARGE SCALE GENOMIC DNA]</scope>
    <source>
        <strain evidence="4">203-1</strain>
    </source>
</reference>
<feature type="domain" description="DUF4365" evidence="2">
    <location>
        <begin position="17"/>
        <end position="149"/>
    </location>
</feature>
<dbReference type="Proteomes" id="UP000076234">
    <property type="component" value="Chromosome"/>
</dbReference>
<accession>A0A142VUM8</accession>
<gene>
    <name evidence="3" type="ORF">AOA14_00025</name>
</gene>
<evidence type="ECO:0000313" key="4">
    <source>
        <dbReference type="Proteomes" id="UP000076234"/>
    </source>
</evidence>
<dbReference type="InterPro" id="IPR025375">
    <property type="entry name" value="DUF4365"/>
</dbReference>
<reference evidence="3 4" key="2">
    <citation type="journal article" date="2016" name="Genome Announc.">
        <title>Complete Genome Sequence of Sphingopyxis terrae Strain 203-1 (NBRC 111660), a Polyethylene Glycol Degrader.</title>
        <authorList>
            <person name="Ohtsubo Y."/>
            <person name="Nonoyama S."/>
            <person name="Nagata Y."/>
            <person name="Numata M."/>
            <person name="Tsuchikane K."/>
            <person name="Hosoyama A."/>
            <person name="Yamazoe A."/>
            <person name="Tsuda M."/>
            <person name="Fujita N."/>
            <person name="Kawai F."/>
        </authorList>
    </citation>
    <scope>NUCLEOTIDE SEQUENCE [LARGE SCALE GENOMIC DNA]</scope>
    <source>
        <strain evidence="3 4">203-1</strain>
    </source>
</reference>
<dbReference type="EMBL" id="CP013342">
    <property type="protein sequence ID" value="AMU92997.1"/>
    <property type="molecule type" value="Genomic_DNA"/>
</dbReference>
<protein>
    <recommendedName>
        <fullName evidence="2">DUF4365 domain-containing protein</fullName>
    </recommendedName>
</protein>